<feature type="region of interest" description="Disordered" evidence="4">
    <location>
        <begin position="1"/>
        <end position="30"/>
    </location>
</feature>
<evidence type="ECO:0000256" key="4">
    <source>
        <dbReference type="SAM" id="MobiDB-lite"/>
    </source>
</evidence>
<evidence type="ECO:0000313" key="6">
    <source>
        <dbReference type="Proteomes" id="UP000735302"/>
    </source>
</evidence>
<keyword evidence="1" id="KW-0433">Leucine-rich repeat</keyword>
<dbReference type="SUPFAM" id="SSF52058">
    <property type="entry name" value="L domain-like"/>
    <property type="match status" value="1"/>
</dbReference>
<feature type="compositionally biased region" description="Acidic residues" evidence="4">
    <location>
        <begin position="18"/>
        <end position="30"/>
    </location>
</feature>
<dbReference type="InterPro" id="IPR050836">
    <property type="entry name" value="SDS22/Internalin_LRR"/>
</dbReference>
<feature type="compositionally biased region" description="Polar residues" evidence="4">
    <location>
        <begin position="1885"/>
        <end position="1894"/>
    </location>
</feature>
<dbReference type="Gene3D" id="3.80.10.10">
    <property type="entry name" value="Ribonuclease Inhibitor"/>
    <property type="match status" value="2"/>
</dbReference>
<feature type="region of interest" description="Disordered" evidence="4">
    <location>
        <begin position="1305"/>
        <end position="1411"/>
    </location>
</feature>
<comment type="caution">
    <text evidence="5">The sequence shown here is derived from an EMBL/GenBank/DDBJ whole genome shotgun (WGS) entry which is preliminary data.</text>
</comment>
<feature type="region of interest" description="Disordered" evidence="4">
    <location>
        <begin position="428"/>
        <end position="597"/>
    </location>
</feature>
<feature type="compositionally biased region" description="Low complexity" evidence="4">
    <location>
        <begin position="1687"/>
        <end position="1701"/>
    </location>
</feature>
<evidence type="ECO:0000256" key="3">
    <source>
        <dbReference type="SAM" id="Coils"/>
    </source>
</evidence>
<feature type="region of interest" description="Disordered" evidence="4">
    <location>
        <begin position="1859"/>
        <end position="1936"/>
    </location>
</feature>
<keyword evidence="6" id="KW-1185">Reference proteome</keyword>
<feature type="compositionally biased region" description="Polar residues" evidence="4">
    <location>
        <begin position="670"/>
        <end position="687"/>
    </location>
</feature>
<feature type="compositionally biased region" description="Polar residues" evidence="4">
    <location>
        <begin position="694"/>
        <end position="703"/>
    </location>
</feature>
<dbReference type="Proteomes" id="UP000735302">
    <property type="component" value="Unassembled WGS sequence"/>
</dbReference>
<dbReference type="InterPro" id="IPR000048">
    <property type="entry name" value="IQ_motif_EF-hand-BS"/>
</dbReference>
<feature type="compositionally biased region" description="Low complexity" evidence="4">
    <location>
        <begin position="760"/>
        <end position="770"/>
    </location>
</feature>
<dbReference type="Pfam" id="PF12799">
    <property type="entry name" value="LRR_4"/>
    <property type="match status" value="1"/>
</dbReference>
<dbReference type="PANTHER" id="PTHR46652">
    <property type="entry name" value="LEUCINE-RICH REPEAT AND IQ DOMAIN-CONTAINING PROTEIN 1-RELATED"/>
    <property type="match status" value="1"/>
</dbReference>
<proteinExistence type="predicted"/>
<feature type="compositionally biased region" description="Polar residues" evidence="4">
    <location>
        <begin position="1628"/>
        <end position="1644"/>
    </location>
</feature>
<dbReference type="InterPro" id="IPR032675">
    <property type="entry name" value="LRR_dom_sf"/>
</dbReference>
<feature type="compositionally biased region" description="Basic and acidic residues" evidence="4">
    <location>
        <begin position="428"/>
        <end position="582"/>
    </location>
</feature>
<evidence type="ECO:0000313" key="5">
    <source>
        <dbReference type="EMBL" id="GFO43648.1"/>
    </source>
</evidence>
<feature type="compositionally biased region" description="Polar residues" evidence="4">
    <location>
        <begin position="1377"/>
        <end position="1391"/>
    </location>
</feature>
<feature type="compositionally biased region" description="Low complexity" evidence="4">
    <location>
        <begin position="1309"/>
        <end position="1328"/>
    </location>
</feature>
<organism evidence="5 6">
    <name type="scientific">Plakobranchus ocellatus</name>
    <dbReference type="NCBI Taxonomy" id="259542"/>
    <lineage>
        <taxon>Eukaryota</taxon>
        <taxon>Metazoa</taxon>
        <taxon>Spiralia</taxon>
        <taxon>Lophotrochozoa</taxon>
        <taxon>Mollusca</taxon>
        <taxon>Gastropoda</taxon>
        <taxon>Heterobranchia</taxon>
        <taxon>Euthyneura</taxon>
        <taxon>Panpulmonata</taxon>
        <taxon>Sacoglossa</taxon>
        <taxon>Placobranchoidea</taxon>
        <taxon>Plakobranchidae</taxon>
        <taxon>Plakobranchus</taxon>
    </lineage>
</organism>
<feature type="compositionally biased region" description="Polar residues" evidence="4">
    <location>
        <begin position="1868"/>
        <end position="1877"/>
    </location>
</feature>
<dbReference type="CDD" id="cd23767">
    <property type="entry name" value="IQCD"/>
    <property type="match status" value="1"/>
</dbReference>
<keyword evidence="2" id="KW-0677">Repeat</keyword>
<name>A0AAV4DHD9_9GAST</name>
<dbReference type="PANTHER" id="PTHR46652:SF7">
    <property type="entry name" value="LEUCINE-RICH REPEAT AND IQ DOMAIN-CONTAINING PROTEIN 1"/>
    <property type="match status" value="1"/>
</dbReference>
<reference evidence="5 6" key="1">
    <citation type="journal article" date="2021" name="Elife">
        <title>Chloroplast acquisition without the gene transfer in kleptoplastic sea slugs, Plakobranchus ocellatus.</title>
        <authorList>
            <person name="Maeda T."/>
            <person name="Takahashi S."/>
            <person name="Yoshida T."/>
            <person name="Shimamura S."/>
            <person name="Takaki Y."/>
            <person name="Nagai Y."/>
            <person name="Toyoda A."/>
            <person name="Suzuki Y."/>
            <person name="Arimoto A."/>
            <person name="Ishii H."/>
            <person name="Satoh N."/>
            <person name="Nishiyama T."/>
            <person name="Hasebe M."/>
            <person name="Maruyama T."/>
            <person name="Minagawa J."/>
            <person name="Obokata J."/>
            <person name="Shigenobu S."/>
        </authorList>
    </citation>
    <scope>NUCLEOTIDE SEQUENCE [LARGE SCALE GENOMIC DNA]</scope>
</reference>
<feature type="compositionally biased region" description="Polar residues" evidence="4">
    <location>
        <begin position="1329"/>
        <end position="1358"/>
    </location>
</feature>
<feature type="compositionally biased region" description="Polar residues" evidence="4">
    <location>
        <begin position="632"/>
        <end position="648"/>
    </location>
</feature>
<dbReference type="PROSITE" id="PS50096">
    <property type="entry name" value="IQ"/>
    <property type="match status" value="1"/>
</dbReference>
<feature type="compositionally biased region" description="Polar residues" evidence="4">
    <location>
        <begin position="714"/>
        <end position="724"/>
    </location>
</feature>
<feature type="compositionally biased region" description="Basic and acidic residues" evidence="4">
    <location>
        <begin position="1908"/>
        <end position="1920"/>
    </location>
</feature>
<protein>
    <submittedName>
        <fullName evidence="5">Leucine-rich repeat and iq domain-containing protein 1-like</fullName>
    </submittedName>
</protein>
<feature type="region of interest" description="Disordered" evidence="4">
    <location>
        <begin position="1626"/>
        <end position="1704"/>
    </location>
</feature>
<dbReference type="EMBL" id="BLXT01007896">
    <property type="protein sequence ID" value="GFO43648.1"/>
    <property type="molecule type" value="Genomic_DNA"/>
</dbReference>
<feature type="coiled-coil region" evidence="3">
    <location>
        <begin position="258"/>
        <end position="368"/>
    </location>
</feature>
<accession>A0AAV4DHD9</accession>
<evidence type="ECO:0000256" key="2">
    <source>
        <dbReference type="ARBA" id="ARBA00022737"/>
    </source>
</evidence>
<sequence length="1936" mass="215291">MEASLEEDMQGIGMNGDINDDDLYGDQDDDDDIIYIDDKIPEVFNVDTDLPDVELPEEVAEYINNLSNETKKLEDELKDCDELLRYSPSKAHVSTAVVVYDDLKEIEQAAAEMGMSAEGFQRKVLEDLKQNDFNEEEVDKEYEEFLQLQKEFAELRTVVTAQKPKETPEILAIEAPEDVDNETEVALSWTSTAHESGDAGENGIGEEGQSIADPSGESAALVKYGKDVDGEKDTDETPEAGQIALTSAALTSMRDFILDQLRQNEEWYEKKRQNLVQSIETLRYEEEKEMLRIEERRKRLEDQLNEEKEALRQRRESCDTKLEQELRAKEQETSEELGRHQEEIDRLSEVLEEERQEFERNQKQWQAKLADTRGAAAVKIQKVYRGLRVRKKYSREISELVELRQLRVEERHTLRVMEVEYEMKFREEEAKKAKEEEEKKTALEKKKLEEEEKLRESERKKKEEERMAEEIRKEKARQEEEARLAEIKRKKEEEEERKHEEKKRKEEEKKQKEEEKRLREEEKKKQKEEEKQRKEEEKKRKEEEKRKKEEEKKLKEEEEKKRKQEEKEQKEKKSKEKFETESVHSNGTAEQNVDHVENKKIYENFISAGSESCKAAATTEETNKNGSAEIFASSSNERNSSHLLSKTQALAAHEVPTNGKRPHSSVIAKSPSSAQSDAETINTSETSVKIAHTIPSNKTSTATIEEGATRMHQETQNMVNSATKHSPPSPSPRQQPSEEPEPPSPPTKPSIARAVAQEPTAAATVATSSNAAASFSPLSPLQPYLENPEPVEPKPNPSELQRLAWIKSCIPWSKVSNEPWKLSATTAKVHKKPASAKKLPAVAESVVLAAAHAETLRQVSSVTLCELPGCSLSTLGQCWSLRYLTVTHCSLLCLDGLSQCRHLLYINAEHNHIEYVDLKDLGSLQVVRLAHNNLSSVHGLEGCINLRWLDVSHNSITRIGPGLSALRRLHTLDLSHNQLVSSQGLDCVVTCQRLLLDHNYLQSVDCLEKMCLLMELSLAANNLLKVPELKNQVLLQCLNVEENSIKTLEGLANCWLPLLTTVSCAKNLIESCDGLDNSMLLESLDIGSNQIVDLKGVTSHLGSKKRLSRLVVRGNPFVDVCGEMYSAKLANALPSLTTVDSLPVKPDQVIKEESPDSGELVNLEFAQMCLSQVRLHSKLKAEFERNIQTLLRTKSGASETLCGTYFSLCDTSFKMASEHRSAHEYGDISVSRSIGHFAPADHTNLTSIMDSKSGEKASMLNGQADGSNKTVNRTTAQLSGAGRGHSILDKKALFDQAVLGQSSNASVGDSLTARSSLSESRTSSDTLTGMNTLTKRQGKPQQQAPKHISSHATPSHQGHSLHKHKSVDSKALPGKASFSSRNTKTMTSAGFSSDSDSDSDVGSDLYGPGGGGGSARALGGYTYAPHPPGTPPVVSYANEKDKFEMALNSNASQVKSPISEIANANQVTPFPNGSPYMSERDRFEMALKKPTVLPEQGGKEKFNTALQSTANSTSTSAKDKFNSALQKGRADVSSSHRPGIPAAGVPANIVGSQLADMHSGLDDEFDLAVLGLDGDLDLDSLDFDIDKYLDMEGLDEFLEKGWRPEDSPQIPHSNYPVLGKINPAGDSSAATTSHMITSNNNSGTVRGKPPHHPTLAWRNSPSAELRGRPLQSPSAGVGGQAGVTAHPAQLSPSPSSVASAAETLGGGTVKSKKDELLDEWGFKDSRTAEMMIARAKKMKWNAERRKKLSKLDPQQRLHLFRKLEESGKIQTVRPPPARVLPRKEYFQAREDEAQRQNLERQVEEQTKVHRTFEWLHTQVGDHPIGSSRINAGQALVYAMNEASSGRQMAYKATQDYRKWSPGSDHLDSVSQTGSRPQQGRRYSIGDSQYSGQTPSLPPIQVGSAPSSHKGERISFRDNPVEKSGGWGGGKRRGNYK</sequence>
<feature type="region of interest" description="Disordered" evidence="4">
    <location>
        <begin position="193"/>
        <end position="239"/>
    </location>
</feature>
<gene>
    <name evidence="5" type="ORF">PoB_007015300</name>
</gene>
<dbReference type="InterPro" id="IPR025875">
    <property type="entry name" value="Leu-rich_rpt_4"/>
</dbReference>
<dbReference type="InterPro" id="IPR001611">
    <property type="entry name" value="Leu-rich_rpt"/>
</dbReference>
<dbReference type="PROSITE" id="PS51450">
    <property type="entry name" value="LRR"/>
    <property type="match status" value="2"/>
</dbReference>
<keyword evidence="3" id="KW-0175">Coiled coil</keyword>
<evidence type="ECO:0000256" key="1">
    <source>
        <dbReference type="ARBA" id="ARBA00022614"/>
    </source>
</evidence>
<dbReference type="Pfam" id="PF00612">
    <property type="entry name" value="IQ"/>
    <property type="match status" value="1"/>
</dbReference>
<feature type="region of interest" description="Disordered" evidence="4">
    <location>
        <begin position="613"/>
        <end position="770"/>
    </location>
</feature>